<dbReference type="AlphaFoldDB" id="A0A068SBL6"/>
<accession>A0A068SBL6</accession>
<comment type="caution">
    <text evidence="2">The sequence shown here is derived from an EMBL/GenBank/DDBJ whole genome shotgun (WGS) entry which is preliminary data.</text>
</comment>
<keyword evidence="3" id="KW-1185">Reference proteome</keyword>
<evidence type="ECO:0000313" key="3">
    <source>
        <dbReference type="Proteomes" id="UP000027586"/>
    </source>
</evidence>
<proteinExistence type="predicted"/>
<evidence type="ECO:0000313" key="2">
    <source>
        <dbReference type="EMBL" id="CDH59355.1"/>
    </source>
</evidence>
<keyword evidence="1" id="KW-0812">Transmembrane</keyword>
<keyword evidence="1" id="KW-0472">Membrane</keyword>
<reference evidence="2" key="1">
    <citation type="submission" date="2013-08" db="EMBL/GenBank/DDBJ databases">
        <title>Gene expansion shapes genome architecture in the human pathogen Lichtheimia corymbifera: an evolutionary genomics analysis in the ancient terrestrial Mucorales (Mucoromycotina).</title>
        <authorList>
            <person name="Schwartze V.U."/>
            <person name="Winter S."/>
            <person name="Shelest E."/>
            <person name="Marcet-Houben M."/>
            <person name="Horn F."/>
            <person name="Wehner S."/>
            <person name="Hoffmann K."/>
            <person name="Riege K."/>
            <person name="Sammeth M."/>
            <person name="Nowrousian M."/>
            <person name="Valiante V."/>
            <person name="Linde J."/>
            <person name="Jacobsen I.D."/>
            <person name="Marz M."/>
            <person name="Brakhage A.A."/>
            <person name="Gabaldon T."/>
            <person name="Bocker S."/>
            <person name="Voigt K."/>
        </authorList>
    </citation>
    <scope>NUCLEOTIDE SEQUENCE [LARGE SCALE GENOMIC DNA]</scope>
    <source>
        <strain evidence="2">FSU 9682</strain>
    </source>
</reference>
<organism evidence="2 3">
    <name type="scientific">Lichtheimia corymbifera JMRC:FSU:9682</name>
    <dbReference type="NCBI Taxonomy" id="1263082"/>
    <lineage>
        <taxon>Eukaryota</taxon>
        <taxon>Fungi</taxon>
        <taxon>Fungi incertae sedis</taxon>
        <taxon>Mucoromycota</taxon>
        <taxon>Mucoromycotina</taxon>
        <taxon>Mucoromycetes</taxon>
        <taxon>Mucorales</taxon>
        <taxon>Lichtheimiaceae</taxon>
        <taxon>Lichtheimia</taxon>
    </lineage>
</organism>
<gene>
    <name evidence="2" type="ORF">LCOR_10175.1</name>
</gene>
<dbReference type="Proteomes" id="UP000027586">
    <property type="component" value="Unassembled WGS sequence"/>
</dbReference>
<feature type="transmembrane region" description="Helical" evidence="1">
    <location>
        <begin position="122"/>
        <end position="142"/>
    </location>
</feature>
<evidence type="ECO:0000256" key="1">
    <source>
        <dbReference type="SAM" id="Phobius"/>
    </source>
</evidence>
<dbReference type="EMBL" id="CBTN010000069">
    <property type="protein sequence ID" value="CDH59355.1"/>
    <property type="molecule type" value="Genomic_DNA"/>
</dbReference>
<sequence>MLRAFLVLSRFIHRSRHFVKYRSFSLKKSLQEHNMDGMEILFFLEGRRLLRSSTRIKKAFRRLYHWNVKVVIASCTVLGRPCCPYHLLCLACTIGTLNLYALRNEFFFKFDDHQQKVLSLVLYYSLLMMAATVFLSPITTLAKHSPASFLHTRHYPDSDPPIYQVGSYNMMLNVDGAIDTYYQVCVDKSNLHNPRCKAEHGKGGMVTSITVWELWMHVVKDECQHVDQLYLSHKSYILHWPSPFLHSPVSNGTLVQNALSYDTTHFSRSFFGTHGMDVYSRCEQFQSVFQFSRISMPAQWGLPVRNSIVMMSRYLMSQHLVNDMSWTSKVLKMRRRRRIGWQKYQHPGTE</sequence>
<dbReference type="VEuPathDB" id="FungiDB:LCOR_10175.1"/>
<keyword evidence="1" id="KW-1133">Transmembrane helix</keyword>
<protein>
    <submittedName>
        <fullName evidence="2">Uncharacterized protein</fullName>
    </submittedName>
</protein>
<name>A0A068SBL6_9FUNG</name>